<accession>A0ABR3PVN7</accession>
<keyword evidence="1" id="KW-0175">Coiled coil</keyword>
<feature type="compositionally biased region" description="Low complexity" evidence="2">
    <location>
        <begin position="115"/>
        <end position="125"/>
    </location>
</feature>
<sequence>MARIADSPTKGGPSTGWTSMSDTVAKLSAQSAFADSEEAHAIVQTYVANRLKSGMHKSHVSDQLDALERIVPKHRRTIRDIRSQYDMPQPPTDSISALSNAGRRRPSNPPARDFSLLPSPTTSPKKLPPYPSPTTPTEPLPGMGMLEVRGLAQRLHESEAARRVLEGKLIEADSERAELEERISELERRVEDAESLAATRELGKRLAEAEASTRIYDLEAAVAEAEERAERAEHRWAQMQARGGVMA</sequence>
<evidence type="ECO:0000256" key="2">
    <source>
        <dbReference type="SAM" id="MobiDB-lite"/>
    </source>
</evidence>
<organism evidence="3 4">
    <name type="scientific">Vanrija albida</name>
    <dbReference type="NCBI Taxonomy" id="181172"/>
    <lineage>
        <taxon>Eukaryota</taxon>
        <taxon>Fungi</taxon>
        <taxon>Dikarya</taxon>
        <taxon>Basidiomycota</taxon>
        <taxon>Agaricomycotina</taxon>
        <taxon>Tremellomycetes</taxon>
        <taxon>Trichosporonales</taxon>
        <taxon>Trichosporonaceae</taxon>
        <taxon>Vanrija</taxon>
    </lineage>
</organism>
<evidence type="ECO:0008006" key="5">
    <source>
        <dbReference type="Google" id="ProtNLM"/>
    </source>
</evidence>
<dbReference type="RefSeq" id="XP_069206474.1">
    <property type="nucleotide sequence ID" value="XM_069356633.1"/>
</dbReference>
<evidence type="ECO:0000313" key="3">
    <source>
        <dbReference type="EMBL" id="KAL1406530.1"/>
    </source>
</evidence>
<feature type="region of interest" description="Disordered" evidence="2">
    <location>
        <begin position="1"/>
        <end position="20"/>
    </location>
</feature>
<dbReference type="Proteomes" id="UP001565368">
    <property type="component" value="Unassembled WGS sequence"/>
</dbReference>
<proteinExistence type="predicted"/>
<feature type="compositionally biased region" description="Pro residues" evidence="2">
    <location>
        <begin position="126"/>
        <end position="139"/>
    </location>
</feature>
<dbReference type="EMBL" id="JBBXJM010000006">
    <property type="protein sequence ID" value="KAL1406530.1"/>
    <property type="molecule type" value="Genomic_DNA"/>
</dbReference>
<comment type="caution">
    <text evidence="3">The sequence shown here is derived from an EMBL/GenBank/DDBJ whole genome shotgun (WGS) entry which is preliminary data.</text>
</comment>
<name>A0ABR3PVN7_9TREE</name>
<feature type="region of interest" description="Disordered" evidence="2">
    <location>
        <begin position="79"/>
        <end position="141"/>
    </location>
</feature>
<protein>
    <recommendedName>
        <fullName evidence="5">Autophagy-related protein 16 domain-containing protein</fullName>
    </recommendedName>
</protein>
<reference evidence="3 4" key="1">
    <citation type="submission" date="2023-08" db="EMBL/GenBank/DDBJ databases">
        <title>Annotated Genome Sequence of Vanrija albida AlHP1.</title>
        <authorList>
            <person name="Herzog R."/>
        </authorList>
    </citation>
    <scope>NUCLEOTIDE SEQUENCE [LARGE SCALE GENOMIC DNA]</scope>
    <source>
        <strain evidence="3 4">AlHP1</strain>
    </source>
</reference>
<evidence type="ECO:0000313" key="4">
    <source>
        <dbReference type="Proteomes" id="UP001565368"/>
    </source>
</evidence>
<gene>
    <name evidence="3" type="ORF">Q8F55_008235</name>
</gene>
<dbReference type="GeneID" id="95989278"/>
<dbReference type="SUPFAM" id="SSF57997">
    <property type="entry name" value="Tropomyosin"/>
    <property type="match status" value="1"/>
</dbReference>
<feature type="coiled-coil region" evidence="1">
    <location>
        <begin position="162"/>
        <end position="242"/>
    </location>
</feature>
<keyword evidence="4" id="KW-1185">Reference proteome</keyword>
<evidence type="ECO:0000256" key="1">
    <source>
        <dbReference type="SAM" id="Coils"/>
    </source>
</evidence>